<dbReference type="EMBL" id="UFVD01000001">
    <property type="protein sequence ID" value="SUX11546.1"/>
    <property type="molecule type" value="Genomic_DNA"/>
</dbReference>
<reference evidence="1 2" key="1">
    <citation type="submission" date="2018-06" db="EMBL/GenBank/DDBJ databases">
        <authorList>
            <consortium name="Pathogen Informatics"/>
            <person name="Doyle S."/>
        </authorList>
    </citation>
    <scope>NUCLEOTIDE SEQUENCE [LARGE SCALE GENOMIC DNA]</scope>
    <source>
        <strain evidence="1 2">NCTC12475</strain>
    </source>
</reference>
<evidence type="ECO:0000313" key="2">
    <source>
        <dbReference type="Proteomes" id="UP000254920"/>
    </source>
</evidence>
<gene>
    <name evidence="1" type="ORF">NCTC12475_01775</name>
</gene>
<dbReference type="STRING" id="32024.GCA_000788295_00499"/>
<dbReference type="AlphaFoldDB" id="A0A381DLK6"/>
<proteinExistence type="predicted"/>
<name>A0A381DLK6_9BACT</name>
<protein>
    <recommendedName>
        <fullName evidence="3">Lipoprotein</fullName>
    </recommendedName>
</protein>
<dbReference type="PROSITE" id="PS51257">
    <property type="entry name" value="PROKAR_LIPOPROTEIN"/>
    <property type="match status" value="1"/>
</dbReference>
<accession>A0A381DLK6</accession>
<dbReference type="Proteomes" id="UP000254920">
    <property type="component" value="Unassembled WGS sequence"/>
</dbReference>
<evidence type="ECO:0000313" key="1">
    <source>
        <dbReference type="EMBL" id="SUX11546.1"/>
    </source>
</evidence>
<sequence>MIFKLSLSIFLALFMVGCSSFFGQNDQKPPKQPIVQKQVQKNQIQTKMIKGYVKSLQFTDKGWLYNIIGIDTTNNKLPSATAYAKKIYYNEKDLVYAIIKGDRISEMYLINASNSRHPVVKKSNRSTKKIIIPVPESENISF</sequence>
<organism evidence="1 2">
    <name type="scientific">Campylobacter sputorum subsp. sputorum</name>
    <dbReference type="NCBI Taxonomy" id="32024"/>
    <lineage>
        <taxon>Bacteria</taxon>
        <taxon>Pseudomonadati</taxon>
        <taxon>Campylobacterota</taxon>
        <taxon>Epsilonproteobacteria</taxon>
        <taxon>Campylobacterales</taxon>
        <taxon>Campylobacteraceae</taxon>
        <taxon>Campylobacter</taxon>
    </lineage>
</organism>
<keyword evidence="2" id="KW-1185">Reference proteome</keyword>
<evidence type="ECO:0008006" key="3">
    <source>
        <dbReference type="Google" id="ProtNLM"/>
    </source>
</evidence>